<dbReference type="AlphaFoldDB" id="W7HVR6"/>
<reference evidence="3 4" key="1">
    <citation type="submission" date="2013-05" db="EMBL/GenBank/DDBJ databases">
        <title>Drechslerella stenobrocha genome reveals carnivorous origination and mechanical trapping mechanism of predatory fungi.</title>
        <authorList>
            <person name="Liu X."/>
            <person name="Zhang W."/>
            <person name="Liu K."/>
        </authorList>
    </citation>
    <scope>NUCLEOTIDE SEQUENCE [LARGE SCALE GENOMIC DNA]</scope>
    <source>
        <strain evidence="3 4">248</strain>
    </source>
</reference>
<keyword evidence="2" id="KW-0812">Transmembrane</keyword>
<proteinExistence type="predicted"/>
<evidence type="ECO:0000256" key="1">
    <source>
        <dbReference type="SAM" id="MobiDB-lite"/>
    </source>
</evidence>
<sequence length="347" mass="37678">MPSQKIPSVPRMRVAPRHASPVSSTIDPHFFGSDATVKPTVSSSAAAVSAATAPATAQTTPSLKTPVPAKPQYLSLTMSEATPTLIPPGAPRGGDSSSYHGIFGWGAPAEIAFFVSLAVLGICLPLCLFFLLRHRRRQGRKAANGANRRASDLDGTLFDSPPTSTSTTRPPTASSWLEMIKHRTETPAPPHANDGSKHSDEEETYYEPPKPVSFARRKFGARRSGRLSEAEIEREVRELDEEVRRRSRATRSRGQSVGVLPDVDDSCSECAMSYTHDERGHTQPVEGRRVTPIPFLKGVAESQDDAEKVGDERDEKDDDEISGVEKKVEKDTCSDVVAEGTKYKPEG</sequence>
<accession>W7HVR6</accession>
<feature type="compositionally biased region" description="Basic and acidic residues" evidence="1">
    <location>
        <begin position="323"/>
        <end position="333"/>
    </location>
</feature>
<evidence type="ECO:0000256" key="2">
    <source>
        <dbReference type="SAM" id="Phobius"/>
    </source>
</evidence>
<feature type="region of interest" description="Disordered" evidence="1">
    <location>
        <begin position="140"/>
        <end position="211"/>
    </location>
</feature>
<gene>
    <name evidence="3" type="ORF">DRE_01315</name>
</gene>
<feature type="region of interest" description="Disordered" evidence="1">
    <location>
        <begin position="277"/>
        <end position="347"/>
    </location>
</feature>
<organism evidence="3 4">
    <name type="scientific">Drechslerella stenobrocha 248</name>
    <dbReference type="NCBI Taxonomy" id="1043628"/>
    <lineage>
        <taxon>Eukaryota</taxon>
        <taxon>Fungi</taxon>
        <taxon>Dikarya</taxon>
        <taxon>Ascomycota</taxon>
        <taxon>Pezizomycotina</taxon>
        <taxon>Orbiliomycetes</taxon>
        <taxon>Orbiliales</taxon>
        <taxon>Orbiliaceae</taxon>
        <taxon>Drechslerella</taxon>
    </lineage>
</organism>
<keyword evidence="2" id="KW-0472">Membrane</keyword>
<feature type="compositionally biased region" description="Basic and acidic residues" evidence="1">
    <location>
        <begin position="277"/>
        <end position="289"/>
    </location>
</feature>
<feature type="compositionally biased region" description="Low complexity" evidence="1">
    <location>
        <begin position="160"/>
        <end position="175"/>
    </location>
</feature>
<feature type="transmembrane region" description="Helical" evidence="2">
    <location>
        <begin position="111"/>
        <end position="132"/>
    </location>
</feature>
<feature type="region of interest" description="Disordered" evidence="1">
    <location>
        <begin position="235"/>
        <end position="263"/>
    </location>
</feature>
<protein>
    <submittedName>
        <fullName evidence="3">Uncharacterized protein</fullName>
    </submittedName>
</protein>
<dbReference type="HOGENOM" id="CLU_836836_0_0_1"/>
<name>W7HVR6_9PEZI</name>
<dbReference type="Proteomes" id="UP000024837">
    <property type="component" value="Unassembled WGS sequence"/>
</dbReference>
<evidence type="ECO:0000313" key="4">
    <source>
        <dbReference type="Proteomes" id="UP000024837"/>
    </source>
</evidence>
<keyword evidence="2" id="KW-1133">Transmembrane helix</keyword>
<evidence type="ECO:0000313" key="3">
    <source>
        <dbReference type="EMBL" id="EWC43963.1"/>
    </source>
</evidence>
<feature type="region of interest" description="Disordered" evidence="1">
    <location>
        <begin position="1"/>
        <end position="26"/>
    </location>
</feature>
<dbReference type="EMBL" id="KI966448">
    <property type="protein sequence ID" value="EWC43963.1"/>
    <property type="molecule type" value="Genomic_DNA"/>
</dbReference>
<keyword evidence="4" id="KW-1185">Reference proteome</keyword>
<dbReference type="OrthoDB" id="5367376at2759"/>